<gene>
    <name evidence="3" type="ORF">HYALB_00005121</name>
</gene>
<evidence type="ECO:0000256" key="2">
    <source>
        <dbReference type="SAM" id="MobiDB-lite"/>
    </source>
</evidence>
<comment type="caution">
    <text evidence="3">The sequence shown here is derived from an EMBL/GenBank/DDBJ whole genome shotgun (WGS) entry which is preliminary data.</text>
</comment>
<keyword evidence="4" id="KW-1185">Reference proteome</keyword>
<sequence length="194" mass="22255">MSAKRKACGANATSPADKKPKRMTIIKISDFESNDNHNARVDEDEKEKVKMQESLVNKDERIAALEESVRQHEATISEREREKVKMLEDRATDLAKKREELVRKDANIAALEDNARHSDLTVARLMGAVCAGNRDITDRNKNKAIEKVLFMAYKSHLDHLKEDSKFTRDTKENAIKKLFDEVARDIVKYANTLW</sequence>
<dbReference type="Proteomes" id="UP000701801">
    <property type="component" value="Unassembled WGS sequence"/>
</dbReference>
<dbReference type="OrthoDB" id="10397867at2759"/>
<name>A0A9N9M1F1_9HELO</name>
<proteinExistence type="predicted"/>
<dbReference type="AlphaFoldDB" id="A0A9N9M1F1"/>
<organism evidence="3 4">
    <name type="scientific">Hymenoscyphus albidus</name>
    <dbReference type="NCBI Taxonomy" id="595503"/>
    <lineage>
        <taxon>Eukaryota</taxon>
        <taxon>Fungi</taxon>
        <taxon>Dikarya</taxon>
        <taxon>Ascomycota</taxon>
        <taxon>Pezizomycotina</taxon>
        <taxon>Leotiomycetes</taxon>
        <taxon>Helotiales</taxon>
        <taxon>Helotiaceae</taxon>
        <taxon>Hymenoscyphus</taxon>
    </lineage>
</organism>
<protein>
    <submittedName>
        <fullName evidence="3">Uncharacterized protein</fullName>
    </submittedName>
</protein>
<reference evidence="3" key="1">
    <citation type="submission" date="2021-07" db="EMBL/GenBank/DDBJ databases">
        <authorList>
            <person name="Durling M."/>
        </authorList>
    </citation>
    <scope>NUCLEOTIDE SEQUENCE</scope>
</reference>
<feature type="coiled-coil region" evidence="1">
    <location>
        <begin position="34"/>
        <end position="114"/>
    </location>
</feature>
<dbReference type="EMBL" id="CAJVRM010000463">
    <property type="protein sequence ID" value="CAG8981321.1"/>
    <property type="molecule type" value="Genomic_DNA"/>
</dbReference>
<evidence type="ECO:0000256" key="1">
    <source>
        <dbReference type="SAM" id="Coils"/>
    </source>
</evidence>
<evidence type="ECO:0000313" key="3">
    <source>
        <dbReference type="EMBL" id="CAG8981321.1"/>
    </source>
</evidence>
<feature type="region of interest" description="Disordered" evidence="2">
    <location>
        <begin position="1"/>
        <end position="22"/>
    </location>
</feature>
<keyword evidence="1" id="KW-0175">Coiled coil</keyword>
<accession>A0A9N9M1F1</accession>
<evidence type="ECO:0000313" key="4">
    <source>
        <dbReference type="Proteomes" id="UP000701801"/>
    </source>
</evidence>